<accession>A0AC58KTR5</accession>
<evidence type="ECO:0000313" key="1">
    <source>
        <dbReference type="Proteomes" id="UP001732720"/>
    </source>
</evidence>
<evidence type="ECO:0000313" key="2">
    <source>
        <dbReference type="RefSeq" id="XP_073908288.1"/>
    </source>
</evidence>
<keyword evidence="1" id="KW-1185">Reference proteome</keyword>
<reference evidence="2" key="1">
    <citation type="submission" date="2025-08" db="UniProtKB">
        <authorList>
            <consortium name="RefSeq"/>
        </authorList>
    </citation>
    <scope>IDENTIFICATION</scope>
</reference>
<proteinExistence type="predicted"/>
<protein>
    <submittedName>
        <fullName evidence="2">Uncharacterized protein</fullName>
    </submittedName>
</protein>
<dbReference type="RefSeq" id="XP_073908288.1">
    <property type="nucleotide sequence ID" value="XM_074052187.1"/>
</dbReference>
<gene>
    <name evidence="2" type="primary">LOC141415469</name>
</gene>
<name>A0AC58KTR5_CASCN</name>
<sequence>MITQYPASIRPPIHPSVHPSIHPSTHYPPIHPSVHPSIHPSTHHPSICPPIHPSSTHPSIHPSTRPSIHPSTGAWREARTLPLRQAVTPRLWAGRRTPERGSPAHLRAEASRDRSPPLGRLRDRGDSGTSAAATRTLRAGSGFPGNFLQPREHAGMGSRGCQDVAIRSITRRRVSRRRSFLLLPSDDFLRHAWICSKAACLPAACGSPPWGLCRPELPGIAGAPTQRTCEPTSFSEGMGSRGCQDVAIRSITRRRVSRRRSFLLLPSDDFLRHAWICSKAACLPAACGSPPWGLCRPELPGIAGAPTQRTCEPTSFSEGNKVKNDPTTWSFSASYPPGQGKACL</sequence>
<dbReference type="Proteomes" id="UP001732720">
    <property type="component" value="Chromosome 13"/>
</dbReference>
<organism evidence="1 2">
    <name type="scientific">Castor canadensis</name>
    <name type="common">American beaver</name>
    <dbReference type="NCBI Taxonomy" id="51338"/>
    <lineage>
        <taxon>Eukaryota</taxon>
        <taxon>Metazoa</taxon>
        <taxon>Chordata</taxon>
        <taxon>Craniata</taxon>
        <taxon>Vertebrata</taxon>
        <taxon>Euteleostomi</taxon>
        <taxon>Mammalia</taxon>
        <taxon>Eutheria</taxon>
        <taxon>Euarchontoglires</taxon>
        <taxon>Glires</taxon>
        <taxon>Rodentia</taxon>
        <taxon>Castorimorpha</taxon>
        <taxon>Castoridae</taxon>
        <taxon>Castor</taxon>
    </lineage>
</organism>